<dbReference type="Proteomes" id="UP000037269">
    <property type="component" value="Unassembled WGS sequence"/>
</dbReference>
<sequence>MLRIYGFLIAIVILGIQSFLSRRNNVYWGAILPVMYLITFTYLWFSETFFVKNTSSFLFGVFGGLVVLLGAWANGRESLKKKRKKELEKMKLHDFK</sequence>
<keyword evidence="4" id="KW-1185">Reference proteome</keyword>
<dbReference type="GeneID" id="42307509"/>
<keyword evidence="1" id="KW-0472">Membrane</keyword>
<evidence type="ECO:0000313" key="3">
    <source>
        <dbReference type="EMBL" id="SDK38875.1"/>
    </source>
</evidence>
<feature type="transmembrane region" description="Helical" evidence="1">
    <location>
        <begin position="26"/>
        <end position="45"/>
    </location>
</feature>
<evidence type="ECO:0000256" key="1">
    <source>
        <dbReference type="SAM" id="Phobius"/>
    </source>
</evidence>
<proteinExistence type="predicted"/>
<reference evidence="2 4" key="1">
    <citation type="submission" date="2015-07" db="EMBL/GenBank/DDBJ databases">
        <title>Fjat-14205 dsm 2895.</title>
        <authorList>
            <person name="Liu B."/>
            <person name="Wang J."/>
            <person name="Zhu Y."/>
            <person name="Liu G."/>
            <person name="Chen Q."/>
            <person name="Chen Z."/>
            <person name="Lan J."/>
            <person name="Che J."/>
            <person name="Ge C."/>
            <person name="Shi H."/>
            <person name="Pan Z."/>
            <person name="Liu X."/>
        </authorList>
    </citation>
    <scope>NUCLEOTIDE SEQUENCE [LARGE SCALE GENOMIC DNA]</scope>
    <source>
        <strain evidence="2 4">DSM 2895</strain>
    </source>
</reference>
<dbReference type="RefSeq" id="WP_043068775.1">
    <property type="nucleotide sequence ID" value="NZ_BJOA01000267.1"/>
</dbReference>
<dbReference type="Proteomes" id="UP000182836">
    <property type="component" value="Unassembled WGS sequence"/>
</dbReference>
<dbReference type="EMBL" id="FNED01000052">
    <property type="protein sequence ID" value="SDK38875.1"/>
    <property type="molecule type" value="Genomic_DNA"/>
</dbReference>
<dbReference type="AlphaFoldDB" id="A0A0D1VWQ5"/>
<organism evidence="2 4">
    <name type="scientific">Aneurinibacillus migulanus</name>
    <name type="common">Bacillus migulanus</name>
    <dbReference type="NCBI Taxonomy" id="47500"/>
    <lineage>
        <taxon>Bacteria</taxon>
        <taxon>Bacillati</taxon>
        <taxon>Bacillota</taxon>
        <taxon>Bacilli</taxon>
        <taxon>Bacillales</taxon>
        <taxon>Paenibacillaceae</taxon>
        <taxon>Aneurinibacillus group</taxon>
        <taxon>Aneurinibacillus</taxon>
    </lineage>
</organism>
<evidence type="ECO:0000313" key="5">
    <source>
        <dbReference type="Proteomes" id="UP000182836"/>
    </source>
</evidence>
<keyword evidence="1" id="KW-1133">Transmembrane helix</keyword>
<protein>
    <submittedName>
        <fullName evidence="2">Uncharacterized protein</fullName>
    </submittedName>
</protein>
<feature type="transmembrane region" description="Helical" evidence="1">
    <location>
        <begin position="57"/>
        <end position="75"/>
    </location>
</feature>
<dbReference type="STRING" id="47500.AF333_20370"/>
<keyword evidence="1" id="KW-0812">Transmembrane</keyword>
<dbReference type="PATRIC" id="fig|47500.8.peg.4391"/>
<name>A0A0D1VWQ5_ANEMI</name>
<dbReference type="EMBL" id="LGUG01000004">
    <property type="protein sequence ID" value="KON97471.1"/>
    <property type="molecule type" value="Genomic_DNA"/>
</dbReference>
<dbReference type="OrthoDB" id="2470211at2"/>
<evidence type="ECO:0000313" key="4">
    <source>
        <dbReference type="Proteomes" id="UP000037269"/>
    </source>
</evidence>
<reference evidence="3 5" key="2">
    <citation type="submission" date="2016-10" db="EMBL/GenBank/DDBJ databases">
        <authorList>
            <person name="de Groot N.N."/>
        </authorList>
    </citation>
    <scope>NUCLEOTIDE SEQUENCE [LARGE SCALE GENOMIC DNA]</scope>
    <source>
        <strain evidence="3 5">DSM 2895</strain>
    </source>
</reference>
<feature type="transmembrane region" description="Helical" evidence="1">
    <location>
        <begin position="6"/>
        <end position="21"/>
    </location>
</feature>
<gene>
    <name evidence="2" type="ORF">AF333_20370</name>
    <name evidence="3" type="ORF">SAMN04487909_15217</name>
</gene>
<accession>A0A0D1VWQ5</accession>
<evidence type="ECO:0000313" key="2">
    <source>
        <dbReference type="EMBL" id="KON97471.1"/>
    </source>
</evidence>